<dbReference type="Proteomes" id="UP000559626">
    <property type="component" value="Unassembled WGS sequence"/>
</dbReference>
<evidence type="ECO:0008006" key="3">
    <source>
        <dbReference type="Google" id="ProtNLM"/>
    </source>
</evidence>
<accession>A0A7Y0FKR8</accession>
<comment type="caution">
    <text evidence="1">The sequence shown here is derived from an EMBL/GenBank/DDBJ whole genome shotgun (WGS) entry which is preliminary data.</text>
</comment>
<dbReference type="RefSeq" id="WP_169529019.1">
    <property type="nucleotide sequence ID" value="NZ_JABBGH010000001.1"/>
</dbReference>
<name>A0A7Y0FKR8_9BACT</name>
<gene>
    <name evidence="1" type="ORF">HHL22_00470</name>
</gene>
<evidence type="ECO:0000313" key="2">
    <source>
        <dbReference type="Proteomes" id="UP000559626"/>
    </source>
</evidence>
<dbReference type="Gene3D" id="1.10.30.50">
    <property type="match status" value="1"/>
</dbReference>
<protein>
    <recommendedName>
        <fullName evidence="3">HNH endonuclease</fullName>
    </recommendedName>
</protein>
<evidence type="ECO:0000313" key="1">
    <source>
        <dbReference type="EMBL" id="NML63674.1"/>
    </source>
</evidence>
<dbReference type="AlphaFoldDB" id="A0A7Y0FKR8"/>
<sequence>MQHEKCCYCEANLLHVGYGDVEHYRPKNGFRQTRGATLEKPGYYWLAYTWRNLLFSCKRCNGGHKRNYFPLANHPAGRARSHHDDLQQEQPLLLHPTHDDPAAHIDFQHAVAVAKTPRGQATIDLCGLNRKFTLERRRTHLAHLESHDSMADINPATMSPTDLAREVAKCGSVPALVKRILQARTIRNAAALDSAEFAGMVRATFPSLPQR</sequence>
<keyword evidence="2" id="KW-1185">Reference proteome</keyword>
<dbReference type="EMBL" id="JABBGH010000001">
    <property type="protein sequence ID" value="NML63674.1"/>
    <property type="molecule type" value="Genomic_DNA"/>
</dbReference>
<reference evidence="1 2" key="1">
    <citation type="submission" date="2020-04" db="EMBL/GenBank/DDBJ databases">
        <title>Hymenobacter polaris sp. nov., isolated from Arctic soil.</title>
        <authorList>
            <person name="Dahal R.H."/>
        </authorList>
    </citation>
    <scope>NUCLEOTIDE SEQUENCE [LARGE SCALE GENOMIC DNA]</scope>
    <source>
        <strain evidence="1 2">RP-2-7</strain>
    </source>
</reference>
<organism evidence="1 2">
    <name type="scientific">Hymenobacter polaris</name>
    <dbReference type="NCBI Taxonomy" id="2682546"/>
    <lineage>
        <taxon>Bacteria</taxon>
        <taxon>Pseudomonadati</taxon>
        <taxon>Bacteroidota</taxon>
        <taxon>Cytophagia</taxon>
        <taxon>Cytophagales</taxon>
        <taxon>Hymenobacteraceae</taxon>
        <taxon>Hymenobacter</taxon>
    </lineage>
</organism>
<proteinExistence type="predicted"/>